<dbReference type="PANTHER" id="PTHR30055">
    <property type="entry name" value="HTH-TYPE TRANSCRIPTIONAL REGULATOR RUTR"/>
    <property type="match status" value="1"/>
</dbReference>
<dbReference type="SUPFAM" id="SSF46689">
    <property type="entry name" value="Homeodomain-like"/>
    <property type="match status" value="1"/>
</dbReference>
<dbReference type="InterPro" id="IPR009057">
    <property type="entry name" value="Homeodomain-like_sf"/>
</dbReference>
<dbReference type="RefSeq" id="WP_075134605.1">
    <property type="nucleotide sequence ID" value="NZ_MSIF01000010.1"/>
</dbReference>
<dbReference type="Proteomes" id="UP000185696">
    <property type="component" value="Unassembled WGS sequence"/>
</dbReference>
<dbReference type="AlphaFoldDB" id="A0A7Z1AWM6"/>
<organism evidence="6 7">
    <name type="scientific">Actinophytocola xinjiangensis</name>
    <dbReference type="NCBI Taxonomy" id="485602"/>
    <lineage>
        <taxon>Bacteria</taxon>
        <taxon>Bacillati</taxon>
        <taxon>Actinomycetota</taxon>
        <taxon>Actinomycetes</taxon>
        <taxon>Pseudonocardiales</taxon>
        <taxon>Pseudonocardiaceae</taxon>
    </lineage>
</organism>
<proteinExistence type="predicted"/>
<dbReference type="PRINTS" id="PR00455">
    <property type="entry name" value="HTHTETR"/>
</dbReference>
<dbReference type="OrthoDB" id="4823039at2"/>
<keyword evidence="2 4" id="KW-0238">DNA-binding</keyword>
<dbReference type="InterPro" id="IPR001647">
    <property type="entry name" value="HTH_TetR"/>
</dbReference>
<reference evidence="6 7" key="1">
    <citation type="submission" date="2016-12" db="EMBL/GenBank/DDBJ databases">
        <title>The draft genome sequence of Actinophytocola xinjiangensis.</title>
        <authorList>
            <person name="Wang W."/>
            <person name="Yuan L."/>
        </authorList>
    </citation>
    <scope>NUCLEOTIDE SEQUENCE [LARGE SCALE GENOMIC DNA]</scope>
    <source>
        <strain evidence="6 7">CGMCC 4.4663</strain>
    </source>
</reference>
<dbReference type="PANTHER" id="PTHR30055:SF234">
    <property type="entry name" value="HTH-TYPE TRANSCRIPTIONAL REGULATOR BETI"/>
    <property type="match status" value="1"/>
</dbReference>
<dbReference type="PROSITE" id="PS50977">
    <property type="entry name" value="HTH_TETR_2"/>
    <property type="match status" value="1"/>
</dbReference>
<sequence>MATVKRPDKRAERSRATRARIIDAARELFIAQGYGTTSLQDVADHAGVAVQTIYFVFRNKRTLFKDVVDTTIAGDTEPVATMDRAWFRAACAAPTAAEQLHAHVQGTRQILDRVAPITPLIAAAAATDPEIAAQWPRDEDPRYTVQHAAAVALVTKPDARPDLTAATAADLLFGLLSPELYLLFVRDRGWSPESWEHWAHTTLQPQLCTQPPGN</sequence>
<dbReference type="InterPro" id="IPR050109">
    <property type="entry name" value="HTH-type_TetR-like_transc_reg"/>
</dbReference>
<keyword evidence="7" id="KW-1185">Reference proteome</keyword>
<accession>A0A7Z1AWM6</accession>
<evidence type="ECO:0000256" key="1">
    <source>
        <dbReference type="ARBA" id="ARBA00023015"/>
    </source>
</evidence>
<keyword evidence="3" id="KW-0804">Transcription</keyword>
<evidence type="ECO:0000313" key="7">
    <source>
        <dbReference type="Proteomes" id="UP000185696"/>
    </source>
</evidence>
<dbReference type="GO" id="GO:0000976">
    <property type="term" value="F:transcription cis-regulatory region binding"/>
    <property type="evidence" value="ECO:0007669"/>
    <property type="project" value="TreeGrafter"/>
</dbReference>
<dbReference type="EMBL" id="MSIF01000010">
    <property type="protein sequence ID" value="OLF09014.1"/>
    <property type="molecule type" value="Genomic_DNA"/>
</dbReference>
<evidence type="ECO:0000313" key="6">
    <source>
        <dbReference type="EMBL" id="OLF09014.1"/>
    </source>
</evidence>
<name>A0A7Z1AWM6_9PSEU</name>
<comment type="caution">
    <text evidence="6">The sequence shown here is derived from an EMBL/GenBank/DDBJ whole genome shotgun (WGS) entry which is preliminary data.</text>
</comment>
<feature type="domain" description="HTH tetR-type" evidence="5">
    <location>
        <begin position="15"/>
        <end position="75"/>
    </location>
</feature>
<evidence type="ECO:0000256" key="3">
    <source>
        <dbReference type="ARBA" id="ARBA00023163"/>
    </source>
</evidence>
<evidence type="ECO:0000259" key="5">
    <source>
        <dbReference type="PROSITE" id="PS50977"/>
    </source>
</evidence>
<dbReference type="Gene3D" id="1.10.357.10">
    <property type="entry name" value="Tetracycline Repressor, domain 2"/>
    <property type="match status" value="1"/>
</dbReference>
<gene>
    <name evidence="6" type="ORF">BLA60_20710</name>
</gene>
<dbReference type="GO" id="GO:0003700">
    <property type="term" value="F:DNA-binding transcription factor activity"/>
    <property type="evidence" value="ECO:0007669"/>
    <property type="project" value="TreeGrafter"/>
</dbReference>
<keyword evidence="1" id="KW-0805">Transcription regulation</keyword>
<evidence type="ECO:0000256" key="4">
    <source>
        <dbReference type="PROSITE-ProRule" id="PRU00335"/>
    </source>
</evidence>
<evidence type="ECO:0000256" key="2">
    <source>
        <dbReference type="ARBA" id="ARBA00023125"/>
    </source>
</evidence>
<feature type="DNA-binding region" description="H-T-H motif" evidence="4">
    <location>
        <begin position="38"/>
        <end position="57"/>
    </location>
</feature>
<dbReference type="Pfam" id="PF00440">
    <property type="entry name" value="TetR_N"/>
    <property type="match status" value="1"/>
</dbReference>
<protein>
    <submittedName>
        <fullName evidence="6">TetR family transcriptional regulator</fullName>
    </submittedName>
</protein>